<dbReference type="Pfam" id="PF02801">
    <property type="entry name" value="Ketoacyl-synt_C"/>
    <property type="match status" value="1"/>
</dbReference>
<dbReference type="PROSITE" id="PS52004">
    <property type="entry name" value="KS3_2"/>
    <property type="match status" value="1"/>
</dbReference>
<evidence type="ECO:0000259" key="5">
    <source>
        <dbReference type="PROSITE" id="PS52004"/>
    </source>
</evidence>
<evidence type="ECO:0000313" key="7">
    <source>
        <dbReference type="Proteomes" id="UP000004699"/>
    </source>
</evidence>
<dbReference type="GO" id="GO:0006633">
    <property type="term" value="P:fatty acid biosynthetic process"/>
    <property type="evidence" value="ECO:0007669"/>
    <property type="project" value="TreeGrafter"/>
</dbReference>
<comment type="similarity">
    <text evidence="2 4">Belongs to the thiolase-like superfamily. Beta-ketoacyl-ACP synthases family.</text>
</comment>
<dbReference type="HOGENOM" id="CLU_030172_0_0_6"/>
<dbReference type="InterPro" id="IPR000794">
    <property type="entry name" value="Beta-ketoacyl_synthase"/>
</dbReference>
<evidence type="ECO:0000256" key="2">
    <source>
        <dbReference type="ARBA" id="ARBA00008467"/>
    </source>
</evidence>
<feature type="domain" description="Ketosynthase family 3 (KS3)" evidence="5">
    <location>
        <begin position="54"/>
        <end position="524"/>
    </location>
</feature>
<keyword evidence="3 4" id="KW-0808">Transferase</keyword>
<dbReference type="RefSeq" id="WP_009019599.1">
    <property type="nucleotide sequence ID" value="NZ_DS999411.1"/>
</dbReference>
<dbReference type="SUPFAM" id="SSF53901">
    <property type="entry name" value="Thiolase-like"/>
    <property type="match status" value="2"/>
</dbReference>
<dbReference type="InterPro" id="IPR047224">
    <property type="entry name" value="FAS_alpha_su_C"/>
</dbReference>
<protein>
    <submittedName>
        <fullName evidence="6">3-oxoacyl-(Acyl-carrier-protein) synthase I</fullName>
        <ecNumber evidence="6">2.3.1.41</ecNumber>
    </submittedName>
</protein>
<organism evidence="6 7">
    <name type="scientific">Luminiphilus syltensis NOR5-1B</name>
    <dbReference type="NCBI Taxonomy" id="565045"/>
    <lineage>
        <taxon>Bacteria</taxon>
        <taxon>Pseudomonadati</taxon>
        <taxon>Pseudomonadota</taxon>
        <taxon>Gammaproteobacteria</taxon>
        <taxon>Cellvibrionales</taxon>
        <taxon>Halieaceae</taxon>
        <taxon>Luminiphilus</taxon>
    </lineage>
</organism>
<dbReference type="GO" id="GO:0005829">
    <property type="term" value="C:cytosol"/>
    <property type="evidence" value="ECO:0007669"/>
    <property type="project" value="TreeGrafter"/>
</dbReference>
<dbReference type="InterPro" id="IPR014030">
    <property type="entry name" value="Ketoacyl_synth_N"/>
</dbReference>
<dbReference type="InterPro" id="IPR016039">
    <property type="entry name" value="Thiolase-like"/>
</dbReference>
<dbReference type="EMBL" id="DS999411">
    <property type="protein sequence ID" value="EED34851.1"/>
    <property type="molecule type" value="Genomic_DNA"/>
</dbReference>
<name>B8KXS9_9GAMM</name>
<dbReference type="InterPro" id="IPR020841">
    <property type="entry name" value="PKS_Beta-ketoAc_synthase_dom"/>
</dbReference>
<evidence type="ECO:0000256" key="1">
    <source>
        <dbReference type="ARBA" id="ARBA00005194"/>
    </source>
</evidence>
<dbReference type="EC" id="2.3.1.41" evidence="6"/>
<proteinExistence type="inferred from homology"/>
<dbReference type="Proteomes" id="UP000004699">
    <property type="component" value="Unassembled WGS sequence"/>
</dbReference>
<evidence type="ECO:0000256" key="4">
    <source>
        <dbReference type="RuleBase" id="RU003694"/>
    </source>
</evidence>
<dbReference type="InterPro" id="IPR014031">
    <property type="entry name" value="Ketoacyl_synth_C"/>
</dbReference>
<dbReference type="SMART" id="SM00825">
    <property type="entry name" value="PKS_KS"/>
    <property type="match status" value="1"/>
</dbReference>
<accession>B8KXS9</accession>
<gene>
    <name evidence="6" type="primary">fabB</name>
    <name evidence="6" type="ORF">NOR51B_791</name>
</gene>
<dbReference type="CDD" id="cd00828">
    <property type="entry name" value="elong_cond_enzymes"/>
    <property type="match status" value="1"/>
</dbReference>
<reference evidence="7" key="1">
    <citation type="journal article" date="2013" name="BMC Microbiol.">
        <title>Taxonomy and evolution of bacteriochlorophyll a-containing members of the OM60/NOR5 clade of marine gammaproteobacteria: description of Luminiphilus syltensis gen. nov., sp. nov., reclassification of Haliea rubra as Pseudohaliea rubra gen. nov., comb. nov., and emendation of Chromatocurvus halotolerans.</title>
        <authorList>
            <person name="Spring S."/>
            <person name="Riedel T."/>
            <person name="Sproer C."/>
            <person name="Yan S."/>
            <person name="Harder J."/>
            <person name="Fuchs B.M."/>
        </authorList>
    </citation>
    <scope>NUCLEOTIDE SEQUENCE [LARGE SCALE GENOMIC DNA]</scope>
    <source>
        <strain evidence="7">NOR51-B</strain>
    </source>
</reference>
<keyword evidence="6" id="KW-0012">Acyltransferase</keyword>
<evidence type="ECO:0000256" key="3">
    <source>
        <dbReference type="ARBA" id="ARBA00022679"/>
    </source>
</evidence>
<comment type="pathway">
    <text evidence="1">Lipid metabolism; fatty acid biosynthesis.</text>
</comment>
<dbReference type="STRING" id="565045.NOR51B_791"/>
<dbReference type="GO" id="GO:0004315">
    <property type="term" value="F:3-oxoacyl-[acyl-carrier-protein] synthase activity"/>
    <property type="evidence" value="ECO:0007669"/>
    <property type="project" value="UniProtKB-EC"/>
</dbReference>
<dbReference type="Pfam" id="PF00109">
    <property type="entry name" value="ketoacyl-synt"/>
    <property type="match status" value="1"/>
</dbReference>
<dbReference type="eggNOG" id="COG0304">
    <property type="taxonomic scope" value="Bacteria"/>
</dbReference>
<dbReference type="OrthoDB" id="9784825at2"/>
<evidence type="ECO:0000313" key="6">
    <source>
        <dbReference type="EMBL" id="EED34851.1"/>
    </source>
</evidence>
<sequence length="610" mass="64998">MLNLPVVVAAGGINSAGRTSQHHAYRRMVIDALPHHARSDTLAALKALTGFSSDDDVLMSTLIRRIESDYFVPSAVPWNRAVTLKPNNGVVNFEMAASRSGESLPADWQLEKRDKRRTGVTVAGEHEVLFPSHRVFEVGAAGQLPTGFRPGDLYASRNHPRALQMTVFAASDALADLGIEWEVIRQRVPADAISVYVSSSMGQLDDAGTGGMLSARATGRRVTSKQCPLGFAEMPGDFINAYLLHSLGNTGPALGACATFLYNLRLAAADIRSGRSRVAIIGASEAPILHTVMEGYAAMGALATDAGLRSLDGLDDSDAPDHRRACRPFGDNCGFTMAESSQVLVLFDDALVCELGAPIKAAVADVFVHADGAKKSITGPGPGNYMTMGRALTSLRGILGDERLARGGFVQAHGTGTPQNRVTESQIMNRMASVFGIDQWPVSAIKSFVGHSLGAAAGDQVSATLGIWEHGYIPPINTIDSVADDVAQTHLAFTLETTELEGRDFAVVNSKGFGGNNASAALLSPDATRELVFGAHGKGAELKWQGKNETVASHRAATESTRLRGEWAPLYRFDDGVLNDGDISFDAEGIRFGDLDVSWRADVPDSWKLK</sequence>
<dbReference type="Gene3D" id="3.40.47.10">
    <property type="match status" value="1"/>
</dbReference>
<keyword evidence="7" id="KW-1185">Reference proteome</keyword>
<dbReference type="PANTHER" id="PTHR11712:SF336">
    <property type="entry name" value="3-OXOACYL-[ACYL-CARRIER-PROTEIN] SYNTHASE, MITOCHONDRIAL"/>
    <property type="match status" value="1"/>
</dbReference>
<dbReference type="PANTHER" id="PTHR11712">
    <property type="entry name" value="POLYKETIDE SYNTHASE-RELATED"/>
    <property type="match status" value="1"/>
</dbReference>
<dbReference type="AlphaFoldDB" id="B8KXS9"/>